<evidence type="ECO:0000256" key="6">
    <source>
        <dbReference type="ARBA" id="ARBA00023204"/>
    </source>
</evidence>
<feature type="domain" description="Uracil-DNA glycosylase-like" evidence="8">
    <location>
        <begin position="7"/>
        <end position="163"/>
    </location>
</feature>
<dbReference type="EMBL" id="LJEB01000046">
    <property type="protein sequence ID" value="KPR55432.1"/>
    <property type="molecule type" value="Genomic_DNA"/>
</dbReference>
<dbReference type="InterPro" id="IPR005122">
    <property type="entry name" value="Uracil-DNA_glycosylase-like"/>
</dbReference>
<dbReference type="InterPro" id="IPR023502">
    <property type="entry name" value="MUG_bact"/>
</dbReference>
<proteinExistence type="inferred from homology"/>
<comment type="similarity">
    <text evidence="7">Belongs to the uracil-DNA glycosylase (UDG) superfamily. TDG/mug family.</text>
</comment>
<evidence type="ECO:0000256" key="3">
    <source>
        <dbReference type="ARBA" id="ARBA00022769"/>
    </source>
</evidence>
<dbReference type="PANTHER" id="PTHR12159:SF9">
    <property type="entry name" value="G_T MISMATCH-SPECIFIC THYMINE DNA GLYCOSYLASE"/>
    <property type="match status" value="1"/>
</dbReference>
<keyword evidence="5 7" id="KW-0238">DNA-binding</keyword>
<dbReference type="HAMAP" id="MF_01956">
    <property type="entry name" value="MUG"/>
    <property type="match status" value="1"/>
</dbReference>
<dbReference type="EMBL" id="DACSXJ010000017">
    <property type="protein sequence ID" value="HAT3898600.1"/>
    <property type="molecule type" value="Genomic_DNA"/>
</dbReference>
<name>A0A0P8HNI7_CITFR</name>
<evidence type="ECO:0000256" key="5">
    <source>
        <dbReference type="ARBA" id="ARBA00023125"/>
    </source>
</evidence>
<dbReference type="SUPFAM" id="SSF52141">
    <property type="entry name" value="Uracil-DNA glycosylase-like"/>
    <property type="match status" value="1"/>
</dbReference>
<evidence type="ECO:0000313" key="10">
    <source>
        <dbReference type="EMBL" id="KPR55432.1"/>
    </source>
</evidence>
<gene>
    <name evidence="7 9" type="primary">mug</name>
    <name evidence="10" type="ORF">AN672_11455</name>
    <name evidence="9" type="ORF">I9Y29_003045</name>
</gene>
<evidence type="ECO:0000256" key="7">
    <source>
        <dbReference type="HAMAP-Rule" id="MF_01956"/>
    </source>
</evidence>
<dbReference type="Proteomes" id="UP000855471">
    <property type="component" value="Unassembled WGS sequence"/>
</dbReference>
<comment type="subunit">
    <text evidence="7">Binds DNA as a monomer.</text>
</comment>
<reference evidence="11" key="1">
    <citation type="submission" date="2015-09" db="EMBL/GenBank/DDBJ databases">
        <title>Prevalence of NDMs in South Africa.</title>
        <authorList>
            <person name="Osei Sekyere J."/>
            <person name="Govinden U."/>
            <person name="Essack S."/>
            <person name="Haldorsen B."/>
            <person name="Samuelsen O."/>
            <person name="Aasnaes B."/>
            <person name="Sundsfjord A."/>
        </authorList>
    </citation>
    <scope>NUCLEOTIDE SEQUENCE [LARGE SCALE GENOMIC DNA]</scope>
    <source>
        <strain evidence="11">ST62:944112508</strain>
    </source>
</reference>
<dbReference type="GO" id="GO:0008263">
    <property type="term" value="F:pyrimidine-specific mismatch base pair DNA N-glycosylase activity"/>
    <property type="evidence" value="ECO:0007669"/>
    <property type="project" value="UniProtKB-UniRule"/>
</dbReference>
<evidence type="ECO:0000313" key="11">
    <source>
        <dbReference type="Proteomes" id="UP000050520"/>
    </source>
</evidence>
<keyword evidence="9" id="KW-0326">Glycosidase</keyword>
<accession>A0A0P8HNI7</accession>
<dbReference type="PANTHER" id="PTHR12159">
    <property type="entry name" value="G/T AND G/U MISMATCH-SPECIFIC DNA GLYCOSYLASE"/>
    <property type="match status" value="1"/>
</dbReference>
<evidence type="ECO:0000313" key="9">
    <source>
        <dbReference type="EMBL" id="HAT3898600.1"/>
    </source>
</evidence>
<dbReference type="NCBIfam" id="NF007570">
    <property type="entry name" value="PRK10201.1"/>
    <property type="match status" value="1"/>
</dbReference>
<keyword evidence="4 7" id="KW-0378">Hydrolase</keyword>
<organism evidence="9">
    <name type="scientific">Citrobacter freundii</name>
    <dbReference type="NCBI Taxonomy" id="546"/>
    <lineage>
        <taxon>Bacteria</taxon>
        <taxon>Pseudomonadati</taxon>
        <taxon>Pseudomonadota</taxon>
        <taxon>Gammaproteobacteria</taxon>
        <taxon>Enterobacterales</taxon>
        <taxon>Enterobacteriaceae</taxon>
        <taxon>Citrobacter</taxon>
        <taxon>Citrobacter freundii complex</taxon>
    </lineage>
</organism>
<dbReference type="Pfam" id="PF03167">
    <property type="entry name" value="UDG"/>
    <property type="match status" value="1"/>
</dbReference>
<comment type="function">
    <text evidence="7">Excises ethenocytosine and uracil, which can arise by alkylation or deamination of cytosine, respectively, from the corresponding mispairs with guanine in ds-DNA. It is capable of hydrolyzing the carbon-nitrogen bond between the sugar-phosphate backbone of the DNA and the mispaired base. The complementary strand guanine functions in substrate recognition. Required for DNA damage lesion repair in stationary-phase cells.</text>
</comment>
<dbReference type="GO" id="GO:0004844">
    <property type="term" value="F:uracil DNA N-glycosylase activity"/>
    <property type="evidence" value="ECO:0007669"/>
    <property type="project" value="TreeGrafter"/>
</dbReference>
<dbReference type="AlphaFoldDB" id="A0A0P8HNI7"/>
<evidence type="ECO:0000256" key="4">
    <source>
        <dbReference type="ARBA" id="ARBA00022801"/>
    </source>
</evidence>
<dbReference type="EC" id="3.2.2.28" evidence="7"/>
<evidence type="ECO:0000259" key="8">
    <source>
        <dbReference type="Pfam" id="PF03167"/>
    </source>
</evidence>
<comment type="catalytic activity">
    <reaction evidence="7">
        <text>Specifically hydrolyzes mismatched double-stranded DNA and polynucleotides, releasing free uracil.</text>
        <dbReference type="EC" id="3.2.2.28"/>
    </reaction>
</comment>
<reference evidence="9" key="4">
    <citation type="submission" date="2020-09" db="EMBL/GenBank/DDBJ databases">
        <authorList>
            <consortium name="NCBI Pathogen Detection Project"/>
        </authorList>
    </citation>
    <scope>NUCLEOTIDE SEQUENCE</scope>
    <source>
        <strain evidence="9">O50</strain>
    </source>
</reference>
<dbReference type="GO" id="GO:0003677">
    <property type="term" value="F:DNA binding"/>
    <property type="evidence" value="ECO:0007669"/>
    <property type="project" value="UniProtKB-KW"/>
</dbReference>
<reference evidence="9" key="3">
    <citation type="journal article" date="2018" name="Genome Biol.">
        <title>SKESA: strategic k-mer extension for scrupulous assemblies.</title>
        <authorList>
            <person name="Souvorov A."/>
            <person name="Agarwala R."/>
            <person name="Lipman D.J."/>
        </authorList>
    </citation>
    <scope>NUCLEOTIDE SEQUENCE</scope>
    <source>
        <strain evidence="9">O50</strain>
    </source>
</reference>
<keyword evidence="3 7" id="KW-0228">DNA excision</keyword>
<dbReference type="RefSeq" id="WP_057063706.1">
    <property type="nucleotide sequence ID" value="NZ_CABDWZ010000001.1"/>
</dbReference>
<dbReference type="GO" id="GO:0006285">
    <property type="term" value="P:base-excision repair, AP site formation"/>
    <property type="evidence" value="ECO:0007669"/>
    <property type="project" value="UniProtKB-UniRule"/>
</dbReference>
<keyword evidence="6 7" id="KW-0234">DNA repair</keyword>
<comment type="caution">
    <text evidence="9">The sequence shown here is derived from an EMBL/GenBank/DDBJ whole genome shotgun (WGS) entry which is preliminary data.</text>
</comment>
<protein>
    <recommendedName>
        <fullName evidence="7">G/U mismatch-specific DNA glycosylase</fullName>
        <ecNumber evidence="7">3.2.2.28</ecNumber>
    </recommendedName>
    <alternativeName>
        <fullName evidence="7">Double-strand-specific uracil glycosylase</fullName>
    </alternativeName>
    <alternativeName>
        <fullName evidence="7">Mismatch-specific uracil DNA-glycosylase</fullName>
        <shortName evidence="7">MUG</shortName>
    </alternativeName>
</protein>
<dbReference type="InterPro" id="IPR036895">
    <property type="entry name" value="Uracil-DNA_glycosylase-like_sf"/>
</dbReference>
<evidence type="ECO:0000256" key="2">
    <source>
        <dbReference type="ARBA" id="ARBA00022763"/>
    </source>
</evidence>
<sequence>MVKDILAPGLRVVFCGINPGLSSAGTGFPFAHPANRFWKVIHQAGFTDRQLKPEEAQHLLDFLCGVTKFVDRPTVQANEVKLQEMRSGGRLLIEKIEEYQPAALAILGKQAFEQGLSQRGAQWGKQTLTIGATQIWVLPNPSGLSRITLDKLVEAYREVNVALKARGL</sequence>
<dbReference type="GO" id="GO:0005737">
    <property type="term" value="C:cytoplasm"/>
    <property type="evidence" value="ECO:0007669"/>
    <property type="project" value="UniProtKB-SubCell"/>
</dbReference>
<dbReference type="CDD" id="cd10028">
    <property type="entry name" value="UDG-F2_TDG_MUG"/>
    <property type="match status" value="1"/>
</dbReference>
<comment type="subcellular location">
    <subcellularLocation>
        <location evidence="7">Cytoplasm</location>
    </subcellularLocation>
</comment>
<reference evidence="10 11" key="2">
    <citation type="journal article" date="2017" name="PLoS ONE">
        <title>Genomic and phenotypic characterisation of fluoroquinolone resistance mechanisms in Enterobacteriaceae in Durban, South Africa.</title>
        <authorList>
            <person name="Osei Sekyere J."/>
            <person name="Amoako D.G."/>
        </authorList>
    </citation>
    <scope>NUCLEOTIDE SEQUENCE [LARGE SCALE GENOMIC DNA]</scope>
    <source>
        <strain evidence="10 11">ST62:944112508</strain>
    </source>
</reference>
<dbReference type="Proteomes" id="UP000050520">
    <property type="component" value="Unassembled WGS sequence"/>
</dbReference>
<evidence type="ECO:0000256" key="1">
    <source>
        <dbReference type="ARBA" id="ARBA00022490"/>
    </source>
</evidence>
<keyword evidence="1 7" id="KW-0963">Cytoplasm</keyword>
<dbReference type="Gene3D" id="3.40.470.10">
    <property type="entry name" value="Uracil-DNA glycosylase-like domain"/>
    <property type="match status" value="1"/>
</dbReference>
<keyword evidence="2 7" id="KW-0227">DNA damage</keyword>
<dbReference type="InterPro" id="IPR015637">
    <property type="entry name" value="MUG/TDG"/>
</dbReference>